<dbReference type="AlphaFoldDB" id="A0AA35RWD7"/>
<name>A0AA35RWD7_GEOBA</name>
<evidence type="ECO:0000313" key="2">
    <source>
        <dbReference type="EMBL" id="CAI8017791.1"/>
    </source>
</evidence>
<gene>
    <name evidence="2" type="ORF">GBAR_LOCUS10745</name>
</gene>
<protein>
    <submittedName>
        <fullName evidence="2">Uncharacterized protein</fullName>
    </submittedName>
</protein>
<reference evidence="2" key="1">
    <citation type="submission" date="2023-03" db="EMBL/GenBank/DDBJ databases">
        <authorList>
            <person name="Steffen K."/>
            <person name="Cardenas P."/>
        </authorList>
    </citation>
    <scope>NUCLEOTIDE SEQUENCE</scope>
</reference>
<feature type="non-terminal residue" evidence="2">
    <location>
        <position position="1"/>
    </location>
</feature>
<feature type="region of interest" description="Disordered" evidence="1">
    <location>
        <begin position="37"/>
        <end position="70"/>
    </location>
</feature>
<dbReference type="Proteomes" id="UP001174909">
    <property type="component" value="Unassembled WGS sequence"/>
</dbReference>
<comment type="caution">
    <text evidence="2">The sequence shown here is derived from an EMBL/GenBank/DDBJ whole genome shotgun (WGS) entry which is preliminary data.</text>
</comment>
<evidence type="ECO:0000313" key="3">
    <source>
        <dbReference type="Proteomes" id="UP001174909"/>
    </source>
</evidence>
<proteinExistence type="predicted"/>
<accession>A0AA35RWD7</accession>
<dbReference type="EMBL" id="CASHTH010001657">
    <property type="protein sequence ID" value="CAI8017791.1"/>
    <property type="molecule type" value="Genomic_DNA"/>
</dbReference>
<organism evidence="2 3">
    <name type="scientific">Geodia barretti</name>
    <name type="common">Barrett's horny sponge</name>
    <dbReference type="NCBI Taxonomy" id="519541"/>
    <lineage>
        <taxon>Eukaryota</taxon>
        <taxon>Metazoa</taxon>
        <taxon>Porifera</taxon>
        <taxon>Demospongiae</taxon>
        <taxon>Heteroscleromorpha</taxon>
        <taxon>Tetractinellida</taxon>
        <taxon>Astrophorina</taxon>
        <taxon>Geodiidae</taxon>
        <taxon>Geodia</taxon>
    </lineage>
</organism>
<feature type="non-terminal residue" evidence="2">
    <location>
        <position position="70"/>
    </location>
</feature>
<keyword evidence="3" id="KW-1185">Reference proteome</keyword>
<evidence type="ECO:0000256" key="1">
    <source>
        <dbReference type="SAM" id="MobiDB-lite"/>
    </source>
</evidence>
<sequence length="70" mass="7469">RLDRPPSSGGISTRQLVASRNSRCRLARLPNSFGILPFRPKAPRSSSVTRPDASPRATPVQSAIGVSADQ</sequence>